<dbReference type="Pfam" id="PF00924">
    <property type="entry name" value="MS_channel_2nd"/>
    <property type="match status" value="1"/>
</dbReference>
<dbReference type="InterPro" id="IPR049278">
    <property type="entry name" value="MS_channel_C"/>
</dbReference>
<feature type="transmembrane region" description="Helical" evidence="8">
    <location>
        <begin position="285"/>
        <end position="310"/>
    </location>
</feature>
<keyword evidence="7" id="KW-0175">Coiled coil</keyword>
<dbReference type="KEGG" id="gai:IMCC3135_18025"/>
<evidence type="ECO:0000256" key="3">
    <source>
        <dbReference type="ARBA" id="ARBA00022475"/>
    </source>
</evidence>
<dbReference type="SUPFAM" id="SSF50182">
    <property type="entry name" value="Sm-like ribonucleoproteins"/>
    <property type="match status" value="1"/>
</dbReference>
<comment type="subcellular location">
    <subcellularLocation>
        <location evidence="1">Cell membrane</location>
        <topology evidence="1">Multi-pass membrane protein</topology>
    </subcellularLocation>
</comment>
<keyword evidence="9" id="KW-0732">Signal</keyword>
<feature type="transmembrane region" description="Helical" evidence="8">
    <location>
        <begin position="248"/>
        <end position="273"/>
    </location>
</feature>
<dbReference type="Gene3D" id="1.10.287.1260">
    <property type="match status" value="1"/>
</dbReference>
<dbReference type="GO" id="GO:0008381">
    <property type="term" value="F:mechanosensitive monoatomic ion channel activity"/>
    <property type="evidence" value="ECO:0007669"/>
    <property type="project" value="UniProtKB-ARBA"/>
</dbReference>
<evidence type="ECO:0000256" key="4">
    <source>
        <dbReference type="ARBA" id="ARBA00022692"/>
    </source>
</evidence>
<dbReference type="AlphaFoldDB" id="A0A2Z2P219"/>
<dbReference type="Proteomes" id="UP000250079">
    <property type="component" value="Chromosome"/>
</dbReference>
<keyword evidence="3" id="KW-1003">Cell membrane</keyword>
<evidence type="ECO:0000256" key="5">
    <source>
        <dbReference type="ARBA" id="ARBA00022989"/>
    </source>
</evidence>
<keyword evidence="14" id="KW-1185">Reference proteome</keyword>
<dbReference type="Pfam" id="PF21082">
    <property type="entry name" value="MS_channel_3rd"/>
    <property type="match status" value="1"/>
</dbReference>
<dbReference type="GO" id="GO:0005886">
    <property type="term" value="C:plasma membrane"/>
    <property type="evidence" value="ECO:0007669"/>
    <property type="project" value="UniProtKB-SubCell"/>
</dbReference>
<dbReference type="InterPro" id="IPR011066">
    <property type="entry name" value="MscS_channel_C_sf"/>
</dbReference>
<keyword evidence="5 8" id="KW-1133">Transmembrane helix</keyword>
<feature type="domain" description="DUF3772" evidence="11">
    <location>
        <begin position="134"/>
        <end position="194"/>
    </location>
</feature>
<keyword evidence="4 8" id="KW-0812">Transmembrane</keyword>
<sequence>MTMCVRERRTFFLATVICYSLLLICNLAYAQPTENTELSLQQRWGVTLDWIELELEQNEEVAADYERYESRLGTLIDAVEQHKAQASDALKIPQLELEALGAPPEDNEPAETATISAQRTEIDGQIAALQQQEKQAELMIVRAEQLLEKLIRSRGQRLQAELLTRSPAIYTSGFWKKVLTDSTAMSAKLAQDARELLNGQRRHVWTAWLALVLVLLCALSALPFGSWLKGRYGRQPQANETSYTQRTLSAFAEGVASGLLPAAIFGGIGLTLVHQELVGEQSMTLVKAVTLSLVLGVAAAAPVRAALVPYAPNWRLLTIDSTVAARLTRRIQWLIAFCAVMLALYRASEPYRPYSVELDIVGKLLIAFTVGLMLLDLLRQHFWRPATLQSDEAQPSRLPVALRRSLMVVVTTALILALASYVELSAFLVSRLALTLITLGTLLLIRRLLHDLLDRLISAWQDFIRIERLSGGSSSEFWLGSLLDFLLLGPVLYVLASAWGLPQTSIYLWSRRLLEGVTIGELTLSPGRFLLALLVFTMTFVASRLLRRVIYEHVLTESRADFGVRHSVYVGIGYLGLAMALILAIVTLGVGLSNLVLVFGALSVGIGLGLQSVVNNFMSGLILLAQRPIRVGDWIEVGGHEGIVRNIMGVSTEIETFDKASINVPNSELVSNSVVNWTHTDRTVRVIIKIGVAHGSDIQQFQKLLLNSATAHEEVLEAPEPYALFVDFGESALLFELRVFVRDAERYPIVASQLRFIIDQACRDAGIKTPYPQRHVHIDPGPKNV</sequence>
<feature type="transmembrane region" description="Helical" evidence="8">
    <location>
        <begin position="360"/>
        <end position="378"/>
    </location>
</feature>
<feature type="transmembrane region" description="Helical" evidence="8">
    <location>
        <begin position="567"/>
        <end position="590"/>
    </location>
</feature>
<dbReference type="SUPFAM" id="SSF82689">
    <property type="entry name" value="Mechanosensitive channel protein MscS (YggB), C-terminal domain"/>
    <property type="match status" value="1"/>
</dbReference>
<evidence type="ECO:0000259" key="11">
    <source>
        <dbReference type="Pfam" id="PF12607"/>
    </source>
</evidence>
<dbReference type="InterPro" id="IPR023408">
    <property type="entry name" value="MscS_beta-dom_sf"/>
</dbReference>
<feature type="transmembrane region" description="Helical" evidence="8">
    <location>
        <begin position="205"/>
        <end position="228"/>
    </location>
</feature>
<feature type="signal peptide" evidence="9">
    <location>
        <begin position="1"/>
        <end position="30"/>
    </location>
</feature>
<dbReference type="Pfam" id="PF12607">
    <property type="entry name" value="DUF3772"/>
    <property type="match status" value="1"/>
</dbReference>
<organism evidence="13 14">
    <name type="scientific">Granulosicoccus antarcticus IMCC3135</name>
    <dbReference type="NCBI Taxonomy" id="1192854"/>
    <lineage>
        <taxon>Bacteria</taxon>
        <taxon>Pseudomonadati</taxon>
        <taxon>Pseudomonadota</taxon>
        <taxon>Gammaproteobacteria</taxon>
        <taxon>Chromatiales</taxon>
        <taxon>Granulosicoccaceae</taxon>
        <taxon>Granulosicoccus</taxon>
    </lineage>
</organism>
<feature type="domain" description="Mechanosensitive ion channel MscS C-terminal" evidence="12">
    <location>
        <begin position="687"/>
        <end position="768"/>
    </location>
</feature>
<feature type="transmembrane region" description="Helical" evidence="8">
    <location>
        <begin position="596"/>
        <end position="624"/>
    </location>
</feature>
<dbReference type="InterPro" id="IPR006686">
    <property type="entry name" value="MscS_channel_CS"/>
</dbReference>
<dbReference type="PANTHER" id="PTHR30347:SF1">
    <property type="entry name" value="MECHANOSENSITIVE CHANNEL MSCK"/>
    <property type="match status" value="1"/>
</dbReference>
<feature type="transmembrane region" description="Helical" evidence="8">
    <location>
        <begin position="477"/>
        <end position="501"/>
    </location>
</feature>
<dbReference type="RefSeq" id="WP_088918825.1">
    <property type="nucleotide sequence ID" value="NZ_CP018632.1"/>
</dbReference>
<dbReference type="Gene3D" id="3.30.70.100">
    <property type="match status" value="1"/>
</dbReference>
<protein>
    <submittedName>
        <fullName evidence="13">Mechanosensitive channel MscK</fullName>
    </submittedName>
</protein>
<feature type="chain" id="PRO_5016254618" evidence="9">
    <location>
        <begin position="31"/>
        <end position="785"/>
    </location>
</feature>
<dbReference type="PROSITE" id="PS01246">
    <property type="entry name" value="UPF0003"/>
    <property type="match status" value="1"/>
</dbReference>
<feature type="coiled-coil region" evidence="7">
    <location>
        <begin position="51"/>
        <end position="85"/>
    </location>
</feature>
<dbReference type="InterPro" id="IPR011014">
    <property type="entry name" value="MscS_channel_TM-2"/>
</dbReference>
<dbReference type="EMBL" id="CP018632">
    <property type="protein sequence ID" value="ASJ73684.1"/>
    <property type="molecule type" value="Genomic_DNA"/>
</dbReference>
<evidence type="ECO:0000256" key="2">
    <source>
        <dbReference type="ARBA" id="ARBA00008017"/>
    </source>
</evidence>
<dbReference type="InterPro" id="IPR052702">
    <property type="entry name" value="MscS-like_channel"/>
</dbReference>
<evidence type="ECO:0000256" key="6">
    <source>
        <dbReference type="ARBA" id="ARBA00023136"/>
    </source>
</evidence>
<comment type="similarity">
    <text evidence="2">Belongs to the MscS (TC 1.A.23) family.</text>
</comment>
<dbReference type="PANTHER" id="PTHR30347">
    <property type="entry name" value="POTASSIUM CHANNEL RELATED"/>
    <property type="match status" value="1"/>
</dbReference>
<dbReference type="Gene3D" id="2.30.30.60">
    <property type="match status" value="1"/>
</dbReference>
<name>A0A2Z2P219_9GAMM</name>
<dbReference type="InterPro" id="IPR006685">
    <property type="entry name" value="MscS_channel_2nd"/>
</dbReference>
<evidence type="ECO:0000259" key="10">
    <source>
        <dbReference type="Pfam" id="PF00924"/>
    </source>
</evidence>
<accession>A0A2Z2P219</accession>
<feature type="transmembrane region" description="Helical" evidence="8">
    <location>
        <begin position="529"/>
        <end position="546"/>
    </location>
</feature>
<dbReference type="SUPFAM" id="SSF82861">
    <property type="entry name" value="Mechanosensitive channel protein MscS (YggB), transmembrane region"/>
    <property type="match status" value="1"/>
</dbReference>
<dbReference type="InterPro" id="IPR022249">
    <property type="entry name" value="DUF3772"/>
</dbReference>
<dbReference type="OrthoDB" id="9799209at2"/>
<feature type="transmembrane region" description="Helical" evidence="8">
    <location>
        <begin position="331"/>
        <end position="348"/>
    </location>
</feature>
<proteinExistence type="inferred from homology"/>
<gene>
    <name evidence="13" type="primary">mscK</name>
    <name evidence="13" type="ORF">IMCC3135_18025</name>
</gene>
<feature type="coiled-coil region" evidence="7">
    <location>
        <begin position="126"/>
        <end position="153"/>
    </location>
</feature>
<evidence type="ECO:0000256" key="9">
    <source>
        <dbReference type="SAM" id="SignalP"/>
    </source>
</evidence>
<feature type="transmembrane region" description="Helical" evidence="8">
    <location>
        <begin position="428"/>
        <end position="445"/>
    </location>
</feature>
<feature type="transmembrane region" description="Helical" evidence="8">
    <location>
        <begin position="405"/>
        <end position="422"/>
    </location>
</feature>
<feature type="domain" description="Mechanosensitive ion channel MscS" evidence="10">
    <location>
        <begin position="613"/>
        <end position="679"/>
    </location>
</feature>
<evidence type="ECO:0000313" key="13">
    <source>
        <dbReference type="EMBL" id="ASJ73684.1"/>
    </source>
</evidence>
<keyword evidence="6 8" id="KW-0472">Membrane</keyword>
<evidence type="ECO:0000313" key="14">
    <source>
        <dbReference type="Proteomes" id="UP000250079"/>
    </source>
</evidence>
<evidence type="ECO:0000256" key="1">
    <source>
        <dbReference type="ARBA" id="ARBA00004651"/>
    </source>
</evidence>
<reference evidence="13 14" key="1">
    <citation type="submission" date="2016-12" db="EMBL/GenBank/DDBJ databases">
        <authorList>
            <person name="Song W.-J."/>
            <person name="Kurnit D.M."/>
        </authorList>
    </citation>
    <scope>NUCLEOTIDE SEQUENCE [LARGE SCALE GENOMIC DNA]</scope>
    <source>
        <strain evidence="13 14">IMCC3135</strain>
    </source>
</reference>
<evidence type="ECO:0000256" key="8">
    <source>
        <dbReference type="SAM" id="Phobius"/>
    </source>
</evidence>
<dbReference type="InterPro" id="IPR010920">
    <property type="entry name" value="LSM_dom_sf"/>
</dbReference>
<evidence type="ECO:0000259" key="12">
    <source>
        <dbReference type="Pfam" id="PF21082"/>
    </source>
</evidence>
<evidence type="ECO:0000256" key="7">
    <source>
        <dbReference type="SAM" id="Coils"/>
    </source>
</evidence>